<evidence type="ECO:0000313" key="2">
    <source>
        <dbReference type="EMBL" id="KNG86664.1"/>
    </source>
</evidence>
<dbReference type="GeneID" id="26807486"/>
<dbReference type="Proteomes" id="UP000037505">
    <property type="component" value="Unassembled WGS sequence"/>
</dbReference>
<protein>
    <recommendedName>
        <fullName evidence="4">Cyanovirin-N domain-containing protein</fullName>
    </recommendedName>
</protein>
<evidence type="ECO:0000256" key="1">
    <source>
        <dbReference type="SAM" id="SignalP"/>
    </source>
</evidence>
<gene>
    <name evidence="2" type="ORF">ANOM_005682</name>
</gene>
<feature type="chain" id="PRO_5005553348" description="Cyanovirin-N domain-containing protein" evidence="1">
    <location>
        <begin position="19"/>
        <end position="128"/>
    </location>
</feature>
<name>A0A0L1J4J6_ASPN3</name>
<dbReference type="AlphaFoldDB" id="A0A0L1J4J6"/>
<comment type="caution">
    <text evidence="2">The sequence shown here is derived from an EMBL/GenBank/DDBJ whole genome shotgun (WGS) entry which is preliminary data.</text>
</comment>
<accession>A0A0L1J4J6</accession>
<feature type="signal peptide" evidence="1">
    <location>
        <begin position="1"/>
        <end position="18"/>
    </location>
</feature>
<dbReference type="RefSeq" id="XP_015407587.1">
    <property type="nucleotide sequence ID" value="XM_015550939.1"/>
</dbReference>
<organism evidence="2 3">
    <name type="scientific">Aspergillus nomiae NRRL (strain ATCC 15546 / NRRL 13137 / CBS 260.88 / M93)</name>
    <dbReference type="NCBI Taxonomy" id="1509407"/>
    <lineage>
        <taxon>Eukaryota</taxon>
        <taxon>Fungi</taxon>
        <taxon>Dikarya</taxon>
        <taxon>Ascomycota</taxon>
        <taxon>Pezizomycotina</taxon>
        <taxon>Eurotiomycetes</taxon>
        <taxon>Eurotiomycetidae</taxon>
        <taxon>Eurotiales</taxon>
        <taxon>Aspergillaceae</taxon>
        <taxon>Aspergillus</taxon>
        <taxon>Aspergillus subgen. Circumdati</taxon>
    </lineage>
</organism>
<keyword evidence="3" id="KW-1185">Reference proteome</keyword>
<evidence type="ECO:0000313" key="3">
    <source>
        <dbReference type="Proteomes" id="UP000037505"/>
    </source>
</evidence>
<reference evidence="2 3" key="1">
    <citation type="submission" date="2014-06" db="EMBL/GenBank/DDBJ databases">
        <title>The Genome of the Aflatoxigenic Filamentous Fungus Aspergillus nomius.</title>
        <authorList>
            <person name="Moore M.G."/>
            <person name="Shannon B.M."/>
            <person name="Brian M.M."/>
        </authorList>
    </citation>
    <scope>NUCLEOTIDE SEQUENCE [LARGE SCALE GENOMIC DNA]</scope>
    <source>
        <strain evidence="2 3">NRRL 13137</strain>
    </source>
</reference>
<proteinExistence type="predicted"/>
<dbReference type="OrthoDB" id="4245109at2759"/>
<evidence type="ECO:0008006" key="4">
    <source>
        <dbReference type="Google" id="ProtNLM"/>
    </source>
</evidence>
<sequence length="128" mass="13666">MKLLTVAFSLLLLGQVNASPLVLDKRTSCQVGGIDKIGAADAACSASVVNLTIKQWRGSNRSSLEICRGCTLEARCFELQSNNNLHNCSNGMNSGSSIQVDTLIFRNLLPSAPVLKRNNASTHSAYAI</sequence>
<dbReference type="EMBL" id="JNOM01000107">
    <property type="protein sequence ID" value="KNG86664.1"/>
    <property type="molecule type" value="Genomic_DNA"/>
</dbReference>
<keyword evidence="1" id="KW-0732">Signal</keyword>